<feature type="region of interest" description="Disordered" evidence="1">
    <location>
        <begin position="41"/>
        <end position="65"/>
    </location>
</feature>
<evidence type="ECO:0000256" key="1">
    <source>
        <dbReference type="SAM" id="MobiDB-lite"/>
    </source>
</evidence>
<gene>
    <name evidence="2" type="ORF">BO71DRAFT_198721</name>
</gene>
<proteinExistence type="predicted"/>
<feature type="region of interest" description="Disordered" evidence="1">
    <location>
        <begin position="1"/>
        <end position="26"/>
    </location>
</feature>
<protein>
    <submittedName>
        <fullName evidence="2">Uncharacterized protein</fullName>
    </submittedName>
</protein>
<evidence type="ECO:0000313" key="3">
    <source>
        <dbReference type="Proteomes" id="UP000247810"/>
    </source>
</evidence>
<name>A0A319EW05_9EURO</name>
<accession>A0A319EW05</accession>
<dbReference type="AlphaFoldDB" id="A0A319EW05"/>
<evidence type="ECO:0000313" key="2">
    <source>
        <dbReference type="EMBL" id="PYH95682.1"/>
    </source>
</evidence>
<feature type="compositionally biased region" description="Polar residues" evidence="1">
    <location>
        <begin position="42"/>
        <end position="58"/>
    </location>
</feature>
<dbReference type="EMBL" id="KZ825849">
    <property type="protein sequence ID" value="PYH95682.1"/>
    <property type="molecule type" value="Genomic_DNA"/>
</dbReference>
<dbReference type="VEuPathDB" id="FungiDB:BO71DRAFT_198721"/>
<reference evidence="2 3" key="1">
    <citation type="submission" date="2018-02" db="EMBL/GenBank/DDBJ databases">
        <title>The genomes of Aspergillus section Nigri reveals drivers in fungal speciation.</title>
        <authorList>
            <consortium name="DOE Joint Genome Institute"/>
            <person name="Vesth T.C."/>
            <person name="Nybo J."/>
            <person name="Theobald S."/>
            <person name="Brandl J."/>
            <person name="Frisvad J.C."/>
            <person name="Nielsen K.F."/>
            <person name="Lyhne E.K."/>
            <person name="Kogle M.E."/>
            <person name="Kuo A."/>
            <person name="Riley R."/>
            <person name="Clum A."/>
            <person name="Nolan M."/>
            <person name="Lipzen A."/>
            <person name="Salamov A."/>
            <person name="Henrissat B."/>
            <person name="Wiebenga A."/>
            <person name="De vries R.P."/>
            <person name="Grigoriev I.V."/>
            <person name="Mortensen U.H."/>
            <person name="Andersen M.R."/>
            <person name="Baker S.E."/>
        </authorList>
    </citation>
    <scope>NUCLEOTIDE SEQUENCE [LARGE SCALE GENOMIC DNA]</scope>
    <source>
        <strain evidence="2 3">CBS 707.79</strain>
    </source>
</reference>
<dbReference type="Proteomes" id="UP000247810">
    <property type="component" value="Unassembled WGS sequence"/>
</dbReference>
<feature type="compositionally biased region" description="Basic residues" evidence="1">
    <location>
        <begin position="1"/>
        <end position="12"/>
    </location>
</feature>
<sequence length="153" mass="17125">MIVRQAHPKSRRPDHAPTSNSPQPDTLLAILTATPRNAYITPASSQRDFPTQNLTQRRQTPRRPLIDATESPSRLTKLILISFPSNMPCVPLPCPNIILSTDSTIIIHIGPGRTYSFRIRPSMLITSELVVFPNDTLLIANITIKYISHYQTS</sequence>
<organism evidence="2 3">
    <name type="scientific">Aspergillus ellipticus CBS 707.79</name>
    <dbReference type="NCBI Taxonomy" id="1448320"/>
    <lineage>
        <taxon>Eukaryota</taxon>
        <taxon>Fungi</taxon>
        <taxon>Dikarya</taxon>
        <taxon>Ascomycota</taxon>
        <taxon>Pezizomycotina</taxon>
        <taxon>Eurotiomycetes</taxon>
        <taxon>Eurotiomycetidae</taxon>
        <taxon>Eurotiales</taxon>
        <taxon>Aspergillaceae</taxon>
        <taxon>Aspergillus</taxon>
        <taxon>Aspergillus subgen. Circumdati</taxon>
    </lineage>
</organism>
<keyword evidence="3" id="KW-1185">Reference proteome</keyword>